<accession>A0AAE0XDC1</accession>
<evidence type="ECO:0008006" key="4">
    <source>
        <dbReference type="Google" id="ProtNLM"/>
    </source>
</evidence>
<organism evidence="2 3">
    <name type="scientific">Podospora appendiculata</name>
    <dbReference type="NCBI Taxonomy" id="314037"/>
    <lineage>
        <taxon>Eukaryota</taxon>
        <taxon>Fungi</taxon>
        <taxon>Dikarya</taxon>
        <taxon>Ascomycota</taxon>
        <taxon>Pezizomycotina</taxon>
        <taxon>Sordariomycetes</taxon>
        <taxon>Sordariomycetidae</taxon>
        <taxon>Sordariales</taxon>
        <taxon>Podosporaceae</taxon>
        <taxon>Podospora</taxon>
    </lineage>
</organism>
<dbReference type="EMBL" id="JAULSO010000002">
    <property type="protein sequence ID" value="KAK3690531.1"/>
    <property type="molecule type" value="Genomic_DNA"/>
</dbReference>
<dbReference type="Proteomes" id="UP001270362">
    <property type="component" value="Unassembled WGS sequence"/>
</dbReference>
<evidence type="ECO:0000256" key="1">
    <source>
        <dbReference type="SAM" id="SignalP"/>
    </source>
</evidence>
<feature type="signal peptide" evidence="1">
    <location>
        <begin position="1"/>
        <end position="19"/>
    </location>
</feature>
<evidence type="ECO:0000313" key="3">
    <source>
        <dbReference type="Proteomes" id="UP001270362"/>
    </source>
</evidence>
<name>A0AAE0XDC1_9PEZI</name>
<evidence type="ECO:0000313" key="2">
    <source>
        <dbReference type="EMBL" id="KAK3690531.1"/>
    </source>
</evidence>
<dbReference type="AlphaFoldDB" id="A0AAE0XDC1"/>
<reference evidence="2" key="2">
    <citation type="submission" date="2023-06" db="EMBL/GenBank/DDBJ databases">
        <authorList>
            <consortium name="Lawrence Berkeley National Laboratory"/>
            <person name="Haridas S."/>
            <person name="Hensen N."/>
            <person name="Bonometti L."/>
            <person name="Westerberg I."/>
            <person name="Brannstrom I.O."/>
            <person name="Guillou S."/>
            <person name="Cros-Aarteil S."/>
            <person name="Calhoun S."/>
            <person name="Kuo A."/>
            <person name="Mondo S."/>
            <person name="Pangilinan J."/>
            <person name="Riley R."/>
            <person name="Labutti K."/>
            <person name="Andreopoulos B."/>
            <person name="Lipzen A."/>
            <person name="Chen C."/>
            <person name="Yanf M."/>
            <person name="Daum C."/>
            <person name="Ng V."/>
            <person name="Clum A."/>
            <person name="Steindorff A."/>
            <person name="Ohm R."/>
            <person name="Martin F."/>
            <person name="Silar P."/>
            <person name="Natvig D."/>
            <person name="Lalanne C."/>
            <person name="Gautier V."/>
            <person name="Ament-Velasquez S.L."/>
            <person name="Kruys A."/>
            <person name="Hutchinson M.I."/>
            <person name="Powell A.J."/>
            <person name="Barry K."/>
            <person name="Miller A.N."/>
            <person name="Grigoriev I.V."/>
            <person name="Debuchy R."/>
            <person name="Gladieux P."/>
            <person name="Thoren M.H."/>
            <person name="Johannesson H."/>
        </authorList>
    </citation>
    <scope>NUCLEOTIDE SEQUENCE</scope>
    <source>
        <strain evidence="2">CBS 314.62</strain>
    </source>
</reference>
<sequence length="126" mass="13405">MLFQYIFALLPAVATAVYGVPTELVHVERRGGDHHSVVYDGDGCSGDTLDTQINFGCGGTCHQVSNIQSVLLVQATTGNPKPTADFFASSDCTGSRVLHAGIFSGEHSGCSDMPSTANSYYLYYNC</sequence>
<keyword evidence="3" id="KW-1185">Reference proteome</keyword>
<protein>
    <recommendedName>
        <fullName evidence="4">SSCRP protein</fullName>
    </recommendedName>
</protein>
<keyword evidence="1" id="KW-0732">Signal</keyword>
<reference evidence="2" key="1">
    <citation type="journal article" date="2023" name="Mol. Phylogenet. Evol.">
        <title>Genome-scale phylogeny and comparative genomics of the fungal order Sordariales.</title>
        <authorList>
            <person name="Hensen N."/>
            <person name="Bonometti L."/>
            <person name="Westerberg I."/>
            <person name="Brannstrom I.O."/>
            <person name="Guillou S."/>
            <person name="Cros-Aarteil S."/>
            <person name="Calhoun S."/>
            <person name="Haridas S."/>
            <person name="Kuo A."/>
            <person name="Mondo S."/>
            <person name="Pangilinan J."/>
            <person name="Riley R."/>
            <person name="LaButti K."/>
            <person name="Andreopoulos B."/>
            <person name="Lipzen A."/>
            <person name="Chen C."/>
            <person name="Yan M."/>
            <person name="Daum C."/>
            <person name="Ng V."/>
            <person name="Clum A."/>
            <person name="Steindorff A."/>
            <person name="Ohm R.A."/>
            <person name="Martin F."/>
            <person name="Silar P."/>
            <person name="Natvig D.O."/>
            <person name="Lalanne C."/>
            <person name="Gautier V."/>
            <person name="Ament-Velasquez S.L."/>
            <person name="Kruys A."/>
            <person name="Hutchinson M.I."/>
            <person name="Powell A.J."/>
            <person name="Barry K."/>
            <person name="Miller A.N."/>
            <person name="Grigoriev I.V."/>
            <person name="Debuchy R."/>
            <person name="Gladieux P."/>
            <person name="Hiltunen Thoren M."/>
            <person name="Johannesson H."/>
        </authorList>
    </citation>
    <scope>NUCLEOTIDE SEQUENCE</scope>
    <source>
        <strain evidence="2">CBS 314.62</strain>
    </source>
</reference>
<comment type="caution">
    <text evidence="2">The sequence shown here is derived from an EMBL/GenBank/DDBJ whole genome shotgun (WGS) entry which is preliminary data.</text>
</comment>
<proteinExistence type="predicted"/>
<feature type="chain" id="PRO_5041991237" description="SSCRP protein" evidence="1">
    <location>
        <begin position="20"/>
        <end position="126"/>
    </location>
</feature>
<gene>
    <name evidence="2" type="ORF">B0T22DRAFT_481704</name>
</gene>